<dbReference type="Proteomes" id="UP001409291">
    <property type="component" value="Unassembled WGS sequence"/>
</dbReference>
<comment type="caution">
    <text evidence="2">The sequence shown here is derived from an EMBL/GenBank/DDBJ whole genome shotgun (WGS) entry which is preliminary data.</text>
</comment>
<evidence type="ECO:0000313" key="2">
    <source>
        <dbReference type="EMBL" id="MEN5375873.1"/>
    </source>
</evidence>
<sequence>MNENNLGYLKKTLEGLGFGTKLNEVLENAIRREMPNFSLGITTRQKPLENSDRNAAKTEHLIFKFNFNRSKDSDMYFLNNYHVALHQKGNPIVRQQTFDLERDYRITALQAYKLLSGLSFEKEVYLRNKTAEGREPGRPQEKTSLWFKLNLDITDAYGNHPLRTFRPEYGYDIREALSKYPLKGLSTAEKIEEGVKALSNGNYFQDNLQIGKKNLPVSIAANPQMKTINIYDKDMVEIRDEVIFPEKARAKTTVSQPSPAQDRAASQAVQPEQPWVQEPELETGNKRGR</sequence>
<proteinExistence type="predicted"/>
<feature type="region of interest" description="Disordered" evidence="1">
    <location>
        <begin position="248"/>
        <end position="289"/>
    </location>
</feature>
<gene>
    <name evidence="2" type="ORF">ABE541_01220</name>
</gene>
<name>A0ABV0BP66_9SPHI</name>
<evidence type="ECO:0000313" key="3">
    <source>
        <dbReference type="Proteomes" id="UP001409291"/>
    </source>
</evidence>
<dbReference type="EMBL" id="JBDJNQ010000001">
    <property type="protein sequence ID" value="MEN5375873.1"/>
    <property type="molecule type" value="Genomic_DNA"/>
</dbReference>
<keyword evidence="3" id="KW-1185">Reference proteome</keyword>
<protein>
    <submittedName>
        <fullName evidence="2">Uncharacterized protein</fullName>
    </submittedName>
</protein>
<reference evidence="2 3" key="1">
    <citation type="submission" date="2024-04" db="EMBL/GenBank/DDBJ databases">
        <title>WGS of bacteria from Torrens River.</title>
        <authorList>
            <person name="Wyrsch E.R."/>
            <person name="Drigo B."/>
        </authorList>
    </citation>
    <scope>NUCLEOTIDE SEQUENCE [LARGE SCALE GENOMIC DNA]</scope>
    <source>
        <strain evidence="2 3">TWI391</strain>
    </source>
</reference>
<organism evidence="2 3">
    <name type="scientific">Sphingobacterium kitahiroshimense</name>
    <dbReference type="NCBI Taxonomy" id="470446"/>
    <lineage>
        <taxon>Bacteria</taxon>
        <taxon>Pseudomonadati</taxon>
        <taxon>Bacteroidota</taxon>
        <taxon>Sphingobacteriia</taxon>
        <taxon>Sphingobacteriales</taxon>
        <taxon>Sphingobacteriaceae</taxon>
        <taxon>Sphingobacterium</taxon>
    </lineage>
</organism>
<dbReference type="RefSeq" id="WP_346580404.1">
    <property type="nucleotide sequence ID" value="NZ_JBDJLH010000006.1"/>
</dbReference>
<evidence type="ECO:0000256" key="1">
    <source>
        <dbReference type="SAM" id="MobiDB-lite"/>
    </source>
</evidence>
<accession>A0ABV0BP66</accession>